<protein>
    <submittedName>
        <fullName evidence="1">Uncharacterized protein</fullName>
    </submittedName>
</protein>
<name>A0A2U3D630_SULT2</name>
<comment type="caution">
    <text evidence="1">The sequence shown here is derived from an EMBL/GenBank/DDBJ whole genome shotgun (WGS) entry which is preliminary data.</text>
</comment>
<gene>
    <name evidence="1" type="ORF">BM613_12260</name>
</gene>
<evidence type="ECO:0000313" key="2">
    <source>
        <dbReference type="Proteomes" id="UP000245380"/>
    </source>
</evidence>
<dbReference type="Proteomes" id="UP000245380">
    <property type="component" value="Unassembled WGS sequence"/>
</dbReference>
<dbReference type="AlphaFoldDB" id="A0A2U3D630"/>
<sequence length="127" mass="14676">MDHLAQLVWQQISEGERFRSVSLRASDYIDEVIATRGEREIRSHNPESPTLPPPTGWLGFWVDAEHTKVAFYPTKFDDLLRERGYGANVVRKALIEEGKIEKGDRATTKKYDAETKKVIRVIIYRNT</sequence>
<reference evidence="1 2" key="1">
    <citation type="submission" date="2016-11" db="EMBL/GenBank/DDBJ databases">
        <title>Comparative genomics of Acidibacillus ferroxidans species.</title>
        <authorList>
            <person name="Oliveira G."/>
            <person name="Nunes G."/>
            <person name="Oliveira R."/>
            <person name="Araujo F."/>
            <person name="Salim A."/>
            <person name="Scholte L."/>
            <person name="Morais D."/>
            <person name="Nancucheo I."/>
            <person name="Johnson D.B."/>
            <person name="Grail B."/>
            <person name="Bittencourt J."/>
            <person name="Valadares R."/>
        </authorList>
    </citation>
    <scope>NUCLEOTIDE SEQUENCE [LARGE SCALE GENOMIC DNA]</scope>
    <source>
        <strain evidence="1 2">Y002</strain>
    </source>
</reference>
<dbReference type="RefSeq" id="WP_109431496.1">
    <property type="nucleotide sequence ID" value="NZ_MPDK01000028.1"/>
</dbReference>
<proteinExistence type="predicted"/>
<dbReference type="EMBL" id="MPDK01000028">
    <property type="protein sequence ID" value="PWI56741.1"/>
    <property type="molecule type" value="Genomic_DNA"/>
</dbReference>
<organism evidence="1 2">
    <name type="scientific">Sulfoacidibacillus thermotolerans</name>
    <name type="common">Acidibacillus sulfuroxidans</name>
    <dbReference type="NCBI Taxonomy" id="1765684"/>
    <lineage>
        <taxon>Bacteria</taxon>
        <taxon>Bacillati</taxon>
        <taxon>Bacillota</taxon>
        <taxon>Bacilli</taxon>
        <taxon>Bacillales</taxon>
        <taxon>Alicyclobacillaceae</taxon>
        <taxon>Sulfoacidibacillus</taxon>
    </lineage>
</organism>
<evidence type="ECO:0000313" key="1">
    <source>
        <dbReference type="EMBL" id="PWI56741.1"/>
    </source>
</evidence>
<accession>A0A2U3D630</accession>
<keyword evidence="2" id="KW-1185">Reference proteome</keyword>